<keyword evidence="4" id="KW-0325">Glycoprotein</keyword>
<feature type="transmembrane region" description="Helical" evidence="6">
    <location>
        <begin position="333"/>
        <end position="362"/>
    </location>
</feature>
<evidence type="ECO:0000256" key="3">
    <source>
        <dbReference type="ARBA" id="ARBA00023136"/>
    </source>
</evidence>
<dbReference type="InterPro" id="IPR007110">
    <property type="entry name" value="Ig-like_dom"/>
</dbReference>
<dbReference type="InterPro" id="IPR015631">
    <property type="entry name" value="CD2/SLAM_rcpt"/>
</dbReference>
<feature type="compositionally biased region" description="Polar residues" evidence="5">
    <location>
        <begin position="1"/>
        <end position="12"/>
    </location>
</feature>
<dbReference type="SUPFAM" id="SSF48726">
    <property type="entry name" value="Immunoglobulin"/>
    <property type="match status" value="2"/>
</dbReference>
<dbReference type="InterPro" id="IPR013783">
    <property type="entry name" value="Ig-like_fold"/>
</dbReference>
<dbReference type="Pfam" id="PF07679">
    <property type="entry name" value="I-set"/>
    <property type="match status" value="1"/>
</dbReference>
<evidence type="ECO:0000313" key="9">
    <source>
        <dbReference type="Proteomes" id="UP001066276"/>
    </source>
</evidence>
<feature type="transmembrane region" description="Helical" evidence="6">
    <location>
        <begin position="417"/>
        <end position="438"/>
    </location>
</feature>
<dbReference type="GO" id="GO:0016020">
    <property type="term" value="C:membrane"/>
    <property type="evidence" value="ECO:0007669"/>
    <property type="project" value="UniProtKB-SubCell"/>
</dbReference>
<organism evidence="8 9">
    <name type="scientific">Pleurodeles waltl</name>
    <name type="common">Iberian ribbed newt</name>
    <dbReference type="NCBI Taxonomy" id="8319"/>
    <lineage>
        <taxon>Eukaryota</taxon>
        <taxon>Metazoa</taxon>
        <taxon>Chordata</taxon>
        <taxon>Craniata</taxon>
        <taxon>Vertebrata</taxon>
        <taxon>Euteleostomi</taxon>
        <taxon>Amphibia</taxon>
        <taxon>Batrachia</taxon>
        <taxon>Caudata</taxon>
        <taxon>Salamandroidea</taxon>
        <taxon>Salamandridae</taxon>
        <taxon>Pleurodelinae</taxon>
        <taxon>Pleurodeles</taxon>
    </lineage>
</organism>
<comment type="caution">
    <text evidence="8">The sequence shown here is derived from an EMBL/GenBank/DDBJ whole genome shotgun (WGS) entry which is preliminary data.</text>
</comment>
<dbReference type="InterPro" id="IPR013098">
    <property type="entry name" value="Ig_I-set"/>
</dbReference>
<proteinExistence type="predicted"/>
<keyword evidence="6" id="KW-1133">Transmembrane helix</keyword>
<protein>
    <recommendedName>
        <fullName evidence="7">Ig-like domain-containing protein</fullName>
    </recommendedName>
</protein>
<evidence type="ECO:0000256" key="4">
    <source>
        <dbReference type="ARBA" id="ARBA00023180"/>
    </source>
</evidence>
<evidence type="ECO:0000313" key="8">
    <source>
        <dbReference type="EMBL" id="KAJ1102507.1"/>
    </source>
</evidence>
<dbReference type="EMBL" id="JANPWB010000014">
    <property type="protein sequence ID" value="KAJ1102507.1"/>
    <property type="molecule type" value="Genomic_DNA"/>
</dbReference>
<gene>
    <name evidence="8" type="ORF">NDU88_007553</name>
</gene>
<dbReference type="AlphaFoldDB" id="A0AAV7MG33"/>
<dbReference type="PROSITE" id="PS50835">
    <property type="entry name" value="IG_LIKE"/>
    <property type="match status" value="1"/>
</dbReference>
<evidence type="ECO:0000259" key="7">
    <source>
        <dbReference type="PROSITE" id="PS50835"/>
    </source>
</evidence>
<keyword evidence="6" id="KW-0812">Transmembrane</keyword>
<feature type="transmembrane region" description="Helical" evidence="6">
    <location>
        <begin position="304"/>
        <end position="327"/>
    </location>
</feature>
<dbReference type="PANTHER" id="PTHR12080:SF59">
    <property type="entry name" value="HEPATIC AND GLIAL CELL ADHESION MOLECULE"/>
    <property type="match status" value="1"/>
</dbReference>
<evidence type="ECO:0000256" key="2">
    <source>
        <dbReference type="ARBA" id="ARBA00022729"/>
    </source>
</evidence>
<dbReference type="Gene3D" id="2.60.40.10">
    <property type="entry name" value="Immunoglobulins"/>
    <property type="match status" value="2"/>
</dbReference>
<evidence type="ECO:0000256" key="1">
    <source>
        <dbReference type="ARBA" id="ARBA00004370"/>
    </source>
</evidence>
<dbReference type="InterPro" id="IPR036179">
    <property type="entry name" value="Ig-like_dom_sf"/>
</dbReference>
<feature type="region of interest" description="Disordered" evidence="5">
    <location>
        <begin position="446"/>
        <end position="485"/>
    </location>
</feature>
<evidence type="ECO:0000256" key="5">
    <source>
        <dbReference type="SAM" id="MobiDB-lite"/>
    </source>
</evidence>
<evidence type="ECO:0000256" key="6">
    <source>
        <dbReference type="SAM" id="Phobius"/>
    </source>
</evidence>
<feature type="compositionally biased region" description="Basic and acidic residues" evidence="5">
    <location>
        <begin position="453"/>
        <end position="468"/>
    </location>
</feature>
<keyword evidence="2" id="KW-0732">Signal</keyword>
<accession>A0AAV7MG33</accession>
<dbReference type="Proteomes" id="UP001066276">
    <property type="component" value="Chromosome 10"/>
</dbReference>
<dbReference type="PANTHER" id="PTHR12080">
    <property type="entry name" value="SIGNALING LYMPHOCYTIC ACTIVATION MOLECULE"/>
    <property type="match status" value="1"/>
</dbReference>
<dbReference type="GO" id="GO:0005911">
    <property type="term" value="C:cell-cell junction"/>
    <property type="evidence" value="ECO:0007669"/>
    <property type="project" value="TreeGrafter"/>
</dbReference>
<feature type="domain" description="Ig-like" evidence="7">
    <location>
        <begin position="175"/>
        <end position="256"/>
    </location>
</feature>
<feature type="transmembrane region" description="Helical" evidence="6">
    <location>
        <begin position="374"/>
        <end position="397"/>
    </location>
</feature>
<reference evidence="8" key="1">
    <citation type="journal article" date="2022" name="bioRxiv">
        <title>Sequencing and chromosome-scale assembly of the giantPleurodeles waltlgenome.</title>
        <authorList>
            <person name="Brown T."/>
            <person name="Elewa A."/>
            <person name="Iarovenko S."/>
            <person name="Subramanian E."/>
            <person name="Araus A.J."/>
            <person name="Petzold A."/>
            <person name="Susuki M."/>
            <person name="Suzuki K.-i.T."/>
            <person name="Hayashi T."/>
            <person name="Toyoda A."/>
            <person name="Oliveira C."/>
            <person name="Osipova E."/>
            <person name="Leigh N.D."/>
            <person name="Simon A."/>
            <person name="Yun M.H."/>
        </authorList>
    </citation>
    <scope>NUCLEOTIDE SEQUENCE</scope>
    <source>
        <strain evidence="8">20211129_DDA</strain>
        <tissue evidence="8">Liver</tissue>
    </source>
</reference>
<feature type="compositionally biased region" description="Low complexity" evidence="5">
    <location>
        <begin position="31"/>
        <end position="50"/>
    </location>
</feature>
<keyword evidence="3 6" id="KW-0472">Membrane</keyword>
<feature type="transmembrane region" description="Helical" evidence="6">
    <location>
        <begin position="270"/>
        <end position="292"/>
    </location>
</feature>
<keyword evidence="9" id="KW-1185">Reference proteome</keyword>
<comment type="subcellular location">
    <subcellularLocation>
        <location evidence="1">Membrane</location>
    </subcellularLocation>
</comment>
<name>A0AAV7MG33_PLEWA</name>
<feature type="region of interest" description="Disordered" evidence="5">
    <location>
        <begin position="1"/>
        <end position="60"/>
    </location>
</feature>
<dbReference type="CDD" id="cd00096">
    <property type="entry name" value="Ig"/>
    <property type="match status" value="1"/>
</dbReference>
<sequence>MRASLCSASFDPSNELEPPPEITRARLSNSRLPTPRRLGPPGFRDSSRGSSGDGGSGACGEPLTRQCVKVMGEAVDPDSSGLDHVCKVSKLIRCSRTGVCTHRLLCLLVCTNQRQEDLLITPPYAKKVEFFTSNGSLLLRNVQAADSGVYKVTINLREDEARLIELIIVGPLPHPEIHCNFSLAGSPAEIFCDVPWGEVDSIEWKKDGDSLPHDTCYQIKNRSVLYISKLDPSHCTHYTCNVSNRFYWNESSYNLTFEGAPPTLHTARTFSAAALVTAVTCLLLLVIQFLLPQKILITSNVWRPYTIVLQSLASVASLLLAIAASIWMSQKGVSVAMVLLCVVLLFVVLATSMTVVVLLFCAEKPDFRKRNRGYRIILDSAAPGGVLLDVLFSCLLIEGINKLKGEGCSGVEDQRVLAAVVCLVPLVLGSCAGVFLWYHRKRESNEANDDGEMSEKETCQPIEGRDQPETPMVQYDRHPKVLGYT</sequence>